<dbReference type="PROSITE" id="PS00392">
    <property type="entry name" value="DDC_GAD_HDC_YDC"/>
    <property type="match status" value="1"/>
</dbReference>
<keyword evidence="9" id="KW-1185">Reference proteome</keyword>
<comment type="similarity">
    <text evidence="2 7">Belongs to the group II decarboxylase family.</text>
</comment>
<evidence type="ECO:0000256" key="5">
    <source>
        <dbReference type="ARBA" id="ARBA00023239"/>
    </source>
</evidence>
<dbReference type="SUPFAM" id="SSF53383">
    <property type="entry name" value="PLP-dependent transferases"/>
    <property type="match status" value="1"/>
</dbReference>
<dbReference type="PANTHER" id="PTHR11999:SF70">
    <property type="entry name" value="MIP05841P"/>
    <property type="match status" value="1"/>
</dbReference>
<dbReference type="InterPro" id="IPR002129">
    <property type="entry name" value="PyrdxlP-dep_de-COase"/>
</dbReference>
<keyword evidence="4 6" id="KW-0663">Pyridoxal phosphate</keyword>
<keyword evidence="5 7" id="KW-0456">Lyase</keyword>
<accession>A0A561QVE7</accession>
<dbReference type="InterPro" id="IPR015421">
    <property type="entry name" value="PyrdxlP-dep_Trfase_major"/>
</dbReference>
<evidence type="ECO:0000256" key="3">
    <source>
        <dbReference type="ARBA" id="ARBA00022793"/>
    </source>
</evidence>
<dbReference type="InterPro" id="IPR015422">
    <property type="entry name" value="PyrdxlP-dep_Trfase_small"/>
</dbReference>
<dbReference type="GO" id="GO:0006520">
    <property type="term" value="P:amino acid metabolic process"/>
    <property type="evidence" value="ECO:0007669"/>
    <property type="project" value="InterPro"/>
</dbReference>
<dbReference type="GO" id="GO:0016831">
    <property type="term" value="F:carboxy-lyase activity"/>
    <property type="evidence" value="ECO:0007669"/>
    <property type="project" value="UniProtKB-KW"/>
</dbReference>
<comment type="caution">
    <text evidence="8">The sequence shown here is derived from an EMBL/GenBank/DDBJ whole genome shotgun (WGS) entry which is preliminary data.</text>
</comment>
<dbReference type="AlphaFoldDB" id="A0A561QVE7"/>
<gene>
    <name evidence="8" type="ORF">FHW37_103202</name>
</gene>
<evidence type="ECO:0000256" key="2">
    <source>
        <dbReference type="ARBA" id="ARBA00009533"/>
    </source>
</evidence>
<protein>
    <submittedName>
        <fullName evidence="8">Glutamate/tyrosine decarboxylase-like PLP-dependent enzyme</fullName>
    </submittedName>
</protein>
<organism evidence="8 9">
    <name type="scientific">Neorhizobium alkalisoli</name>
    <dbReference type="NCBI Taxonomy" id="528178"/>
    <lineage>
        <taxon>Bacteria</taxon>
        <taxon>Pseudomonadati</taxon>
        <taxon>Pseudomonadota</taxon>
        <taxon>Alphaproteobacteria</taxon>
        <taxon>Hyphomicrobiales</taxon>
        <taxon>Rhizobiaceae</taxon>
        <taxon>Rhizobium/Agrobacterium group</taxon>
        <taxon>Neorhizobium</taxon>
    </lineage>
</organism>
<dbReference type="PRINTS" id="PR00800">
    <property type="entry name" value="YHDCRBOXLASE"/>
</dbReference>
<dbReference type="EMBL" id="VIWP01000003">
    <property type="protein sequence ID" value="TWF54337.1"/>
    <property type="molecule type" value="Genomic_DNA"/>
</dbReference>
<feature type="modified residue" description="N6-(pyridoxal phosphate)lysine" evidence="6">
    <location>
        <position position="321"/>
    </location>
</feature>
<dbReference type="Gene3D" id="1.20.1340.10">
    <property type="entry name" value="dopa decarboxylase, N-terminal domain"/>
    <property type="match status" value="1"/>
</dbReference>
<dbReference type="Pfam" id="PF00282">
    <property type="entry name" value="Pyridoxal_deC"/>
    <property type="match status" value="1"/>
</dbReference>
<comment type="cofactor">
    <cofactor evidence="1 6 7">
        <name>pyridoxal 5'-phosphate</name>
        <dbReference type="ChEBI" id="CHEBI:597326"/>
    </cofactor>
</comment>
<sequence>MGMGNTHKSSSWDAEDSLTAQPVAQSLDPTDWTDFREQAHAMLDDVISHIASVRENLVWQPQPQENRDAFRKSLPRAPRELDVVLGDVREKIMPYATGNLHPLFMGWVHGAGTPVGMVAEMVAAGLNMNCGGRDHVGIDVEKQIVGWMREALSYPETANGLFVTGSSMANFLAVTIAKTEKLGVGSRSEGLGAAGQKLVAYTSAEAHGCIAQAMQLSGIGSANLRQVAVDASGRMMMSHLQMMIAADRAAGLLPFLVVGTAGTVNTGAVDPLDAIADIAARENLWFHVDGAIGALAVLSDELRPKFAGIEKSQSVALDFHKWGQVPYDAGFLLVRDGAAQKRTIAQPAAYLQRADRGLAAGETWPCDLGPDLSRGFRALKTWMTIETLGTEKIGQSIAGSCANARHLAARLAAHQFFEIKAPVALNIVCFGIRGKGSDFVRELVLDLQEEGLAAPSWTTIDGQLVVRCALVNHRTTEADLDAFVDMLIRYVENKAG</sequence>
<evidence type="ECO:0000256" key="4">
    <source>
        <dbReference type="ARBA" id="ARBA00022898"/>
    </source>
</evidence>
<dbReference type="GO" id="GO:0019752">
    <property type="term" value="P:carboxylic acid metabolic process"/>
    <property type="evidence" value="ECO:0007669"/>
    <property type="project" value="InterPro"/>
</dbReference>
<dbReference type="Proteomes" id="UP000320653">
    <property type="component" value="Unassembled WGS sequence"/>
</dbReference>
<dbReference type="Gene3D" id="3.90.1150.10">
    <property type="entry name" value="Aspartate Aminotransferase, domain 1"/>
    <property type="match status" value="1"/>
</dbReference>
<evidence type="ECO:0000256" key="6">
    <source>
        <dbReference type="PIRSR" id="PIRSR602129-50"/>
    </source>
</evidence>
<name>A0A561QVE7_9HYPH</name>
<dbReference type="Gene3D" id="3.40.640.10">
    <property type="entry name" value="Type I PLP-dependent aspartate aminotransferase-like (Major domain)"/>
    <property type="match status" value="1"/>
</dbReference>
<reference evidence="8 9" key="1">
    <citation type="submission" date="2019-06" db="EMBL/GenBank/DDBJ databases">
        <title>Sorghum-associated microbial communities from plants grown in Nebraska, USA.</title>
        <authorList>
            <person name="Schachtman D."/>
        </authorList>
    </citation>
    <scope>NUCLEOTIDE SEQUENCE [LARGE SCALE GENOMIC DNA]</scope>
    <source>
        <strain evidence="8 9">1225</strain>
    </source>
</reference>
<evidence type="ECO:0000256" key="7">
    <source>
        <dbReference type="RuleBase" id="RU000382"/>
    </source>
</evidence>
<dbReference type="GO" id="GO:0030170">
    <property type="term" value="F:pyridoxal phosphate binding"/>
    <property type="evidence" value="ECO:0007669"/>
    <property type="project" value="InterPro"/>
</dbReference>
<dbReference type="InterPro" id="IPR010977">
    <property type="entry name" value="Aromatic_deC"/>
</dbReference>
<evidence type="ECO:0000256" key="1">
    <source>
        <dbReference type="ARBA" id="ARBA00001933"/>
    </source>
</evidence>
<dbReference type="PANTHER" id="PTHR11999">
    <property type="entry name" value="GROUP II PYRIDOXAL-5-PHOSPHATE DECARBOXYLASE"/>
    <property type="match status" value="1"/>
</dbReference>
<dbReference type="InterPro" id="IPR015424">
    <property type="entry name" value="PyrdxlP-dep_Trfase"/>
</dbReference>
<dbReference type="InterPro" id="IPR021115">
    <property type="entry name" value="Pyridoxal-P_BS"/>
</dbReference>
<keyword evidence="3" id="KW-0210">Decarboxylase</keyword>
<evidence type="ECO:0000313" key="9">
    <source>
        <dbReference type="Proteomes" id="UP000320653"/>
    </source>
</evidence>
<proteinExistence type="inferred from homology"/>
<evidence type="ECO:0000313" key="8">
    <source>
        <dbReference type="EMBL" id="TWF54337.1"/>
    </source>
</evidence>